<dbReference type="PANTHER" id="PTHR41773:SF1">
    <property type="entry name" value="RELA_SPOT DOMAIN-CONTAINING PROTEIN"/>
    <property type="match status" value="1"/>
</dbReference>
<dbReference type="PANTHER" id="PTHR41773">
    <property type="entry name" value="GTP PYROPHOSPHATASE-RELATED"/>
    <property type="match status" value="1"/>
</dbReference>
<dbReference type="InterPro" id="IPR043519">
    <property type="entry name" value="NT_sf"/>
</dbReference>
<proteinExistence type="predicted"/>
<organism evidence="2 3">
    <name type="scientific">Trematosphaeria pertusa</name>
    <dbReference type="NCBI Taxonomy" id="390896"/>
    <lineage>
        <taxon>Eukaryota</taxon>
        <taxon>Fungi</taxon>
        <taxon>Dikarya</taxon>
        <taxon>Ascomycota</taxon>
        <taxon>Pezizomycotina</taxon>
        <taxon>Dothideomycetes</taxon>
        <taxon>Pleosporomycetidae</taxon>
        <taxon>Pleosporales</taxon>
        <taxon>Massarineae</taxon>
        <taxon>Trematosphaeriaceae</taxon>
        <taxon>Trematosphaeria</taxon>
    </lineage>
</organism>
<dbReference type="EMBL" id="ML987191">
    <property type="protein sequence ID" value="KAF2253214.1"/>
    <property type="molecule type" value="Genomic_DNA"/>
</dbReference>
<protein>
    <recommendedName>
        <fullName evidence="1">RelA/SpoT domain-containing protein</fullName>
    </recommendedName>
</protein>
<dbReference type="Pfam" id="PF04607">
    <property type="entry name" value="RelA_SpoT"/>
    <property type="match status" value="1"/>
</dbReference>
<reference evidence="2" key="1">
    <citation type="journal article" date="2020" name="Stud. Mycol.">
        <title>101 Dothideomycetes genomes: a test case for predicting lifestyles and emergence of pathogens.</title>
        <authorList>
            <person name="Haridas S."/>
            <person name="Albert R."/>
            <person name="Binder M."/>
            <person name="Bloem J."/>
            <person name="Labutti K."/>
            <person name="Salamov A."/>
            <person name="Andreopoulos B."/>
            <person name="Baker S."/>
            <person name="Barry K."/>
            <person name="Bills G."/>
            <person name="Bluhm B."/>
            <person name="Cannon C."/>
            <person name="Castanera R."/>
            <person name="Culley D."/>
            <person name="Daum C."/>
            <person name="Ezra D."/>
            <person name="Gonzalez J."/>
            <person name="Henrissat B."/>
            <person name="Kuo A."/>
            <person name="Liang C."/>
            <person name="Lipzen A."/>
            <person name="Lutzoni F."/>
            <person name="Magnuson J."/>
            <person name="Mondo S."/>
            <person name="Nolan M."/>
            <person name="Ohm R."/>
            <person name="Pangilinan J."/>
            <person name="Park H.-J."/>
            <person name="Ramirez L."/>
            <person name="Alfaro M."/>
            <person name="Sun H."/>
            <person name="Tritt A."/>
            <person name="Yoshinaga Y."/>
            <person name="Zwiers L.-H."/>
            <person name="Turgeon B."/>
            <person name="Goodwin S."/>
            <person name="Spatafora J."/>
            <person name="Crous P."/>
            <person name="Grigoriev I."/>
        </authorList>
    </citation>
    <scope>NUCLEOTIDE SEQUENCE</scope>
    <source>
        <strain evidence="2">CBS 122368</strain>
    </source>
</reference>
<dbReference type="GeneID" id="54579894"/>
<evidence type="ECO:0000313" key="2">
    <source>
        <dbReference type="EMBL" id="KAF2253214.1"/>
    </source>
</evidence>
<name>A0A6A6IRQ6_9PLEO</name>
<dbReference type="Gene3D" id="3.30.460.10">
    <property type="entry name" value="Beta Polymerase, domain 2"/>
    <property type="match status" value="1"/>
</dbReference>
<dbReference type="OrthoDB" id="4719016at2759"/>
<dbReference type="SMART" id="SM00954">
    <property type="entry name" value="RelA_SpoT"/>
    <property type="match status" value="1"/>
</dbReference>
<dbReference type="CDD" id="cd05399">
    <property type="entry name" value="NT_Rel-Spo_like"/>
    <property type="match status" value="1"/>
</dbReference>
<evidence type="ECO:0000313" key="3">
    <source>
        <dbReference type="Proteomes" id="UP000800094"/>
    </source>
</evidence>
<sequence>MAAPKSVIRAFVSQYEVEQSKYARLAHIATEAVKKKARKLEIDPQPLCTGRGKSPESLRRKLSQRNQRINHGQGYAEESEIRRDISDLAGIRVLLYFPDQADEVENVLRKAFDDVQFKPSKAMKTFEELDNAAECSKAGPYRARIYLVKVKKNDLDDLSIPNECNRVEVQVVSLLSHAWAEVEHRRYKGVIAPTAEENQVLSRLNEVMRQGEDLLTQLHSLYNARNEASRCS</sequence>
<dbReference type="RefSeq" id="XP_033688218.1">
    <property type="nucleotide sequence ID" value="XM_033826564.1"/>
</dbReference>
<evidence type="ECO:0000259" key="1">
    <source>
        <dbReference type="SMART" id="SM00954"/>
    </source>
</evidence>
<dbReference type="AlphaFoldDB" id="A0A6A6IRQ6"/>
<accession>A0A6A6IRQ6</accession>
<dbReference type="Proteomes" id="UP000800094">
    <property type="component" value="Unassembled WGS sequence"/>
</dbReference>
<feature type="domain" description="RelA/SpoT" evidence="1">
    <location>
        <begin position="50"/>
        <end position="191"/>
    </location>
</feature>
<dbReference type="InterPro" id="IPR007685">
    <property type="entry name" value="RelA_SpoT"/>
</dbReference>
<keyword evidence="3" id="KW-1185">Reference proteome</keyword>
<gene>
    <name evidence="2" type="ORF">BU26DRAFT_501435</name>
</gene>
<dbReference type="SUPFAM" id="SSF81301">
    <property type="entry name" value="Nucleotidyltransferase"/>
    <property type="match status" value="1"/>
</dbReference>
<dbReference type="GO" id="GO:0015969">
    <property type="term" value="P:guanosine tetraphosphate metabolic process"/>
    <property type="evidence" value="ECO:0007669"/>
    <property type="project" value="InterPro"/>
</dbReference>